<evidence type="ECO:0000313" key="8">
    <source>
        <dbReference type="Proteomes" id="UP000256964"/>
    </source>
</evidence>
<dbReference type="PANTHER" id="PTHR43712:SF2">
    <property type="entry name" value="O-METHYLTRANSFERASE CICE"/>
    <property type="match status" value="1"/>
</dbReference>
<feature type="compositionally biased region" description="Low complexity" evidence="4">
    <location>
        <begin position="1229"/>
        <end position="1242"/>
    </location>
</feature>
<evidence type="ECO:0000256" key="4">
    <source>
        <dbReference type="SAM" id="MobiDB-lite"/>
    </source>
</evidence>
<dbReference type="PROSITE" id="PS00109">
    <property type="entry name" value="PROTEIN_KINASE_TYR"/>
    <property type="match status" value="1"/>
</dbReference>
<evidence type="ECO:0000256" key="3">
    <source>
        <dbReference type="ARBA" id="ARBA00022691"/>
    </source>
</evidence>
<evidence type="ECO:0000259" key="6">
    <source>
        <dbReference type="Pfam" id="PF17667"/>
    </source>
</evidence>
<dbReference type="InterPro" id="IPR011009">
    <property type="entry name" value="Kinase-like_dom_sf"/>
</dbReference>
<evidence type="ECO:0000259" key="5">
    <source>
        <dbReference type="Pfam" id="PF00891"/>
    </source>
</evidence>
<dbReference type="InterPro" id="IPR040976">
    <property type="entry name" value="Pkinase_fungal"/>
</dbReference>
<dbReference type="Gene3D" id="1.10.10.10">
    <property type="entry name" value="Winged helix-like DNA-binding domain superfamily/Winged helix DNA-binding domain"/>
    <property type="match status" value="1"/>
</dbReference>
<dbReference type="PANTHER" id="PTHR43712">
    <property type="entry name" value="PUTATIVE (AFU_ORTHOLOGUE AFUA_4G14580)-RELATED"/>
    <property type="match status" value="1"/>
</dbReference>
<dbReference type="Pfam" id="PF17667">
    <property type="entry name" value="Pkinase_fungal"/>
    <property type="match status" value="1"/>
</dbReference>
<dbReference type="GO" id="GO:0032259">
    <property type="term" value="P:methylation"/>
    <property type="evidence" value="ECO:0007669"/>
    <property type="project" value="UniProtKB-KW"/>
</dbReference>
<reference evidence="7 8" key="1">
    <citation type="journal article" date="2018" name="Biotechnol. Biofuels">
        <title>Integrative visual omics of the white-rot fungus Polyporus brumalis exposes the biotechnological potential of its oxidative enzymes for delignifying raw plant biomass.</title>
        <authorList>
            <person name="Miyauchi S."/>
            <person name="Rancon A."/>
            <person name="Drula E."/>
            <person name="Hage H."/>
            <person name="Chaduli D."/>
            <person name="Favel A."/>
            <person name="Grisel S."/>
            <person name="Henrissat B."/>
            <person name="Herpoel-Gimbert I."/>
            <person name="Ruiz-Duenas F.J."/>
            <person name="Chevret D."/>
            <person name="Hainaut M."/>
            <person name="Lin J."/>
            <person name="Wang M."/>
            <person name="Pangilinan J."/>
            <person name="Lipzen A."/>
            <person name="Lesage-Meessen L."/>
            <person name="Navarro D."/>
            <person name="Riley R."/>
            <person name="Grigoriev I.V."/>
            <person name="Zhou S."/>
            <person name="Raouche S."/>
            <person name="Rosso M.N."/>
        </authorList>
    </citation>
    <scope>NUCLEOTIDE SEQUENCE [LARGE SCALE GENOMIC DNA]</scope>
    <source>
        <strain evidence="7 8">BRFM 1820</strain>
    </source>
</reference>
<dbReference type="Pfam" id="PF00891">
    <property type="entry name" value="Methyltransf_2"/>
    <property type="match status" value="1"/>
</dbReference>
<keyword evidence="1" id="KW-0489">Methyltransferase</keyword>
<keyword evidence="2" id="KW-0808">Transferase</keyword>
<dbReference type="SUPFAM" id="SSF56112">
    <property type="entry name" value="Protein kinase-like (PK-like)"/>
    <property type="match status" value="1"/>
</dbReference>
<dbReference type="GO" id="GO:0004672">
    <property type="term" value="F:protein kinase activity"/>
    <property type="evidence" value="ECO:0007669"/>
    <property type="project" value="InterPro"/>
</dbReference>
<dbReference type="InterPro" id="IPR016461">
    <property type="entry name" value="COMT-like"/>
</dbReference>
<gene>
    <name evidence="7" type="ORF">OH76DRAFT_1484923</name>
</gene>
<feature type="region of interest" description="Disordered" evidence="4">
    <location>
        <begin position="1173"/>
        <end position="1278"/>
    </location>
</feature>
<accession>A0A371D3F9</accession>
<evidence type="ECO:0000256" key="2">
    <source>
        <dbReference type="ARBA" id="ARBA00022679"/>
    </source>
</evidence>
<dbReference type="Gene3D" id="3.40.50.150">
    <property type="entry name" value="Vaccinia Virus protein VP39"/>
    <property type="match status" value="1"/>
</dbReference>
<dbReference type="Gene3D" id="1.10.510.10">
    <property type="entry name" value="Transferase(Phosphotransferase) domain 1"/>
    <property type="match status" value="1"/>
</dbReference>
<dbReference type="InterPro" id="IPR029063">
    <property type="entry name" value="SAM-dependent_MTases_sf"/>
</dbReference>
<feature type="domain" description="O-methyltransferase C-terminal" evidence="5">
    <location>
        <begin position="261"/>
        <end position="391"/>
    </location>
</feature>
<keyword evidence="8" id="KW-1185">Reference proteome</keyword>
<dbReference type="PROSITE" id="PS51683">
    <property type="entry name" value="SAM_OMT_II"/>
    <property type="match status" value="1"/>
</dbReference>
<sequence>MGDLPDGTQLTTLLSLLTTSIHTIEAELKAANLPPFTLEPKYHPLDSLDAVPTPRLHEARRVAMAASNMIKALVQDVGTAMMDMSTQSLDQAAYIMTADIRLIDVFHTEQEKTEGLHVNEIVARLPEGKKVDPQKLARCLRLLSTEHWWIEPSAEVFAPLRWALINTPGSSTWAWADPVSYGTLVGSVAFTEQMTDPAKIDDDTIDAAPFVRGFHRMGMTHIKNWWDWFMQEPDRLERFARSMEGCGYSNLAAIKVDYPWESLAPNTTFVDVGAGQGSVSMHILKHVYDKVPTLKVVLQDRPQYLEQGKTLWAVELPAALADGRVSFEPHDFFTENPRKEPNTIYWFRFIMHDWTDDYAIKILKGIRASCHSTSKVLLGESVMLEALPSLPSDSGVAEFEASLKSIDNNAPYQPLKAPYPIPQNYGFATKTTAQYDILMYNLLNALERTMGNFEKIVAASGFKIAHVYPTRGTASKVHSTKAAAAEAWRAEMTGRCHWFPGQFDNFLDDLLPSSVPYEPMNNITDAFSSFQPVKGKEVLSYDGLIAGLNQVVTDFGDKKLHFYNTHGTLMNFPFDEFRKPNSWTYPDICVSFPGSPISSSDMKTSPWQHIAMIIEGKATREEDPYPREGAVNADTAVQSARNARNLLLAHGFLSAFVIGVYGDIVRVIKYDHTSALVSPAFPIHEKAEYIQRFLWHFTHPCSPGALVAGADPTVRPLTLDDRNWVKEQLTRAKVRDIDTALKEIHKGRRVLVPSGAEGTSMRPYILYRLLDVNSRLFSRATTAWLTIEDTRIPGPDGRLIDDPEQGKDFKPKPRIMKEAWRQVVRTPEEAFYNRLSDKIPEKDRFGLPKLVCGGDLGQLDVLEWERSNANASVMSAEDRAIRLPSHPLPAASSKGKAKASQPQGPIYPHHYPQHQTFSWAIGDVKNRTFPKNTKELVRALRDATIGHKLAFEKAGVLHRDMSVGNILIVDEAEDGSFVGFIHDFDYSAMTDVAPGDKPESADSVGADGLESTGVVLIFKDDQRKERTGTYYFMAMEILDGRVVHGVHHDLESLYWVLVWIVLRHTVHNLSVAQAQGVFIFGEDTDSVGKKFVWVNKQVDKFDIPGNQPLVKLLRAMGDLVFKNYGTKFMEPEPMTHDAVIQLFDEALASSGWPEIDFVPCQWLDKSHASVPGVMHDPSAAPKAPRASKKTGDGAPRSDAEKMPPPSEIPTSYKARLRSKGPRSATVADSAAPSGPKPSSSSSSRKRKAEEPAGPVASGSGRSRSSKRSKGSSRSENVD</sequence>
<dbReference type="EMBL" id="KZ857421">
    <property type="protein sequence ID" value="RDX47074.1"/>
    <property type="molecule type" value="Genomic_DNA"/>
</dbReference>
<name>A0A371D3F9_9APHY</name>
<dbReference type="InterPro" id="IPR001077">
    <property type="entry name" value="COMT_C"/>
</dbReference>
<protein>
    <submittedName>
        <fullName evidence="7">Uncharacterized protein</fullName>
    </submittedName>
</protein>
<feature type="compositionally biased region" description="Basic and acidic residues" evidence="4">
    <location>
        <begin position="1189"/>
        <end position="1201"/>
    </location>
</feature>
<dbReference type="STRING" id="139420.A0A371D3F9"/>
<evidence type="ECO:0000313" key="7">
    <source>
        <dbReference type="EMBL" id="RDX47074.1"/>
    </source>
</evidence>
<feature type="domain" description="Fungal-type protein kinase" evidence="6">
    <location>
        <begin position="600"/>
        <end position="1061"/>
    </location>
</feature>
<organism evidence="7 8">
    <name type="scientific">Lentinus brumalis</name>
    <dbReference type="NCBI Taxonomy" id="2498619"/>
    <lineage>
        <taxon>Eukaryota</taxon>
        <taxon>Fungi</taxon>
        <taxon>Dikarya</taxon>
        <taxon>Basidiomycota</taxon>
        <taxon>Agaricomycotina</taxon>
        <taxon>Agaricomycetes</taxon>
        <taxon>Polyporales</taxon>
        <taxon>Polyporaceae</taxon>
        <taxon>Lentinus</taxon>
    </lineage>
</organism>
<dbReference type="OrthoDB" id="1606438at2759"/>
<proteinExistence type="predicted"/>
<dbReference type="AlphaFoldDB" id="A0A371D3F9"/>
<dbReference type="InterPro" id="IPR008266">
    <property type="entry name" value="Tyr_kinase_AS"/>
</dbReference>
<dbReference type="GO" id="GO:0008171">
    <property type="term" value="F:O-methyltransferase activity"/>
    <property type="evidence" value="ECO:0007669"/>
    <property type="project" value="InterPro"/>
</dbReference>
<keyword evidence="3" id="KW-0949">S-adenosyl-L-methionine</keyword>
<evidence type="ECO:0000256" key="1">
    <source>
        <dbReference type="ARBA" id="ARBA00022603"/>
    </source>
</evidence>
<dbReference type="SUPFAM" id="SSF53335">
    <property type="entry name" value="S-adenosyl-L-methionine-dependent methyltransferases"/>
    <property type="match status" value="1"/>
</dbReference>
<dbReference type="Proteomes" id="UP000256964">
    <property type="component" value="Unassembled WGS sequence"/>
</dbReference>
<dbReference type="InterPro" id="IPR036388">
    <property type="entry name" value="WH-like_DNA-bd_sf"/>
</dbReference>